<dbReference type="AlphaFoldDB" id="A4JU66"/>
<name>A4JU66_BURVG</name>
<evidence type="ECO:0000313" key="1">
    <source>
        <dbReference type="EMBL" id="ABO59819.1"/>
    </source>
</evidence>
<evidence type="ECO:0000313" key="2">
    <source>
        <dbReference type="Proteomes" id="UP000002287"/>
    </source>
</evidence>
<dbReference type="KEGG" id="bvi:Bcep1808_6932"/>
<reference evidence="1 2" key="1">
    <citation type="submission" date="2007-03" db="EMBL/GenBank/DDBJ databases">
        <title>Complete sequence of plasmid pBVIE01 of Burkholderia vietnamiensis G4.</title>
        <authorList>
            <consortium name="US DOE Joint Genome Institute"/>
            <person name="Copeland A."/>
            <person name="Lucas S."/>
            <person name="Lapidus A."/>
            <person name="Barry K."/>
            <person name="Detter J.C."/>
            <person name="Glavina del Rio T."/>
            <person name="Hammon N."/>
            <person name="Israni S."/>
            <person name="Dalin E."/>
            <person name="Tice H."/>
            <person name="Pitluck S."/>
            <person name="Chain P."/>
            <person name="Malfatti S."/>
            <person name="Shin M."/>
            <person name="Vergez L."/>
            <person name="Schmutz J."/>
            <person name="Larimer F."/>
            <person name="Land M."/>
            <person name="Hauser L."/>
            <person name="Kyrpides N."/>
            <person name="Tiedje J."/>
            <person name="Richardson P."/>
        </authorList>
    </citation>
    <scope>NUCLEOTIDE SEQUENCE [LARGE SCALE GENOMIC DNA]</scope>
    <source>
        <strain evidence="2">G4 / LMG 22486</strain>
        <plasmid evidence="1 2">pBVIE01</plasmid>
    </source>
</reference>
<dbReference type="EMBL" id="CP000617">
    <property type="protein sequence ID" value="ABO59819.1"/>
    <property type="molecule type" value="Genomic_DNA"/>
</dbReference>
<proteinExistence type="predicted"/>
<geneLocation type="plasmid" evidence="1 2">
    <name>pBVIE01</name>
</geneLocation>
<organism evidence="1 2">
    <name type="scientific">Burkholderia vietnamiensis (strain G4 / LMG 22486)</name>
    <name type="common">Burkholderia cepacia (strain R1808)</name>
    <dbReference type="NCBI Taxonomy" id="269482"/>
    <lineage>
        <taxon>Bacteria</taxon>
        <taxon>Pseudomonadati</taxon>
        <taxon>Pseudomonadota</taxon>
        <taxon>Betaproteobacteria</taxon>
        <taxon>Burkholderiales</taxon>
        <taxon>Burkholderiaceae</taxon>
        <taxon>Burkholderia</taxon>
        <taxon>Burkholderia cepacia complex</taxon>
    </lineage>
</organism>
<sequence length="213" mass="23432">MPSAPSSTPCLAVACIAYRGARSFPNPEEKRMVNLKNVKVVRSIGGVELAATVDPCSWMYPGYGLQISVMMDGGGKAHLNQKSLAFEQATESDVKTLLEGVRIVPCKQCSKPAFDPTSVSTNREGECESCFMAKLNAEFAASQEKERKKLAKLDAKYKRQGFTHRVDAWIHPSGGGDDRQVSYYMTDPTDEQIKKELKKSGSCVLDDYKVIPL</sequence>
<protein>
    <submittedName>
        <fullName evidence="1">Uncharacterized protein</fullName>
    </submittedName>
</protein>
<accession>A4JU66</accession>
<keyword evidence="1" id="KW-0614">Plasmid</keyword>
<dbReference type="Proteomes" id="UP000002287">
    <property type="component" value="Plasmid pBVIE01"/>
</dbReference>
<dbReference type="HOGENOM" id="CLU_112345_0_0_4"/>
<gene>
    <name evidence="1" type="ordered locus">Bcep1808_6932</name>
</gene>